<dbReference type="Gene3D" id="3.90.176.10">
    <property type="entry name" value="Toxin ADP-ribosyltransferase, Chain A, domain 1"/>
    <property type="match status" value="1"/>
</dbReference>
<dbReference type="GO" id="GO:0005576">
    <property type="term" value="C:extracellular region"/>
    <property type="evidence" value="ECO:0007669"/>
    <property type="project" value="InterPro"/>
</dbReference>
<keyword evidence="4" id="KW-1185">Reference proteome</keyword>
<dbReference type="SUPFAM" id="SSF56399">
    <property type="entry name" value="ADP-ribosylation"/>
    <property type="match status" value="1"/>
</dbReference>
<keyword evidence="3" id="KW-0808">Transferase</keyword>
<evidence type="ECO:0000313" key="3">
    <source>
        <dbReference type="EMBL" id="GAC42570.1"/>
    </source>
</evidence>
<feature type="signal peptide" evidence="1">
    <location>
        <begin position="1"/>
        <end position="29"/>
    </location>
</feature>
<dbReference type="GO" id="GO:0016740">
    <property type="term" value="F:transferase activity"/>
    <property type="evidence" value="ECO:0007669"/>
    <property type="project" value="UniProtKB-KW"/>
</dbReference>
<protein>
    <submittedName>
        <fullName evidence="3">NAD+--asparagine ADP-ribosyltransferase</fullName>
    </submittedName>
</protein>
<organism evidence="3 4">
    <name type="scientific">Paenibacillus popilliae ATCC 14706</name>
    <dbReference type="NCBI Taxonomy" id="1212764"/>
    <lineage>
        <taxon>Bacteria</taxon>
        <taxon>Bacillati</taxon>
        <taxon>Bacillota</taxon>
        <taxon>Bacilli</taxon>
        <taxon>Bacillales</taxon>
        <taxon>Paenibacillaceae</taxon>
        <taxon>Paenibacillus</taxon>
    </lineage>
</organism>
<feature type="chain" id="PRO_5038813360" evidence="1">
    <location>
        <begin position="30"/>
        <end position="377"/>
    </location>
</feature>
<accession>M9LHY6</accession>
<dbReference type="InterPro" id="IPR003540">
    <property type="entry name" value="ADP-ribosyltransferase"/>
</dbReference>
<evidence type="ECO:0000259" key="2">
    <source>
        <dbReference type="Pfam" id="PF03496"/>
    </source>
</evidence>
<dbReference type="OrthoDB" id="9765386at2"/>
<evidence type="ECO:0000313" key="4">
    <source>
        <dbReference type="Proteomes" id="UP000029453"/>
    </source>
</evidence>
<dbReference type="PROSITE" id="PS51996">
    <property type="entry name" value="TR_MART"/>
    <property type="match status" value="1"/>
</dbReference>
<dbReference type="Pfam" id="PF03496">
    <property type="entry name" value="ADPrib_exo_Tox"/>
    <property type="match status" value="1"/>
</dbReference>
<name>M9LHY6_PAEPP</name>
<dbReference type="EMBL" id="BALG01000113">
    <property type="protein sequence ID" value="GAC42570.1"/>
    <property type="molecule type" value="Genomic_DNA"/>
</dbReference>
<keyword evidence="1" id="KW-0732">Signal</keyword>
<sequence>MDVTKNIKKIFLTAMLMLSVSFLMPVAQMSNVNAQATEVGQASGNVQYWFFDSLDEIYGWVDDVSPSWVNRLSEEEKESIRDYSENAELINGYLRKGVSDDVGNGYTRQIIRDAENISKGLQKFNLSEGIVVHRRIHMPVWEEVEPSDLIDAVITDNAFVSTSLYSRVGNFRGNVHLELTVPAGYCGAPIMSLSKYPFEYEFLLDKGTSYVIRDVRWDMMGILKVSAEVLPLERKENDQFIVSDEVLLNTEFTVVGDATKDLGGQSEKYIVQDQTGERWLFKVSGKPWKSDWVGEAEVGANKLLKALGQPSVEIENVTLDIPGVGKRSGSVQKMIDLKTWGLGNPKKLTDENRKQLQESQIIDYLIANLDCHDGNFG</sequence>
<dbReference type="Proteomes" id="UP000029453">
    <property type="component" value="Unassembled WGS sequence"/>
</dbReference>
<dbReference type="AlphaFoldDB" id="M9LHY6"/>
<reference evidence="3 4" key="1">
    <citation type="submission" date="2012-10" db="EMBL/GenBank/DDBJ databases">
        <title>Draft Genome Sequence of Paenibacillus popilliae ATCC 14706T.</title>
        <authorList>
            <person name="Iiyama K."/>
            <person name="Mori K."/>
            <person name="Mon H."/>
            <person name="Chieda Y."/>
            <person name="Lee J.M."/>
            <person name="Kusakabe T."/>
            <person name="Tashiro K."/>
            <person name="Asano S."/>
            <person name="Yasunaga-Aoki C."/>
            <person name="Shimizu S."/>
        </authorList>
    </citation>
    <scope>NUCLEOTIDE SEQUENCE [LARGE SCALE GENOMIC DNA]</scope>
    <source>
        <strain evidence="3 4">ATCC 14706</strain>
    </source>
</reference>
<comment type="caution">
    <text evidence="3">The sequence shown here is derived from an EMBL/GenBank/DDBJ whole genome shotgun (WGS) entry which is preliminary data.</text>
</comment>
<proteinExistence type="predicted"/>
<feature type="domain" description="ADP ribosyltransferase" evidence="2">
    <location>
        <begin position="60"/>
        <end position="217"/>
    </location>
</feature>
<gene>
    <name evidence="3" type="ORF">PPOP_1927</name>
</gene>
<evidence type="ECO:0000256" key="1">
    <source>
        <dbReference type="SAM" id="SignalP"/>
    </source>
</evidence>
<dbReference type="RefSeq" id="WP_006286042.1">
    <property type="nucleotide sequence ID" value="NZ_BALG01000113.1"/>
</dbReference>
<feature type="non-terminal residue" evidence="3">
    <location>
        <position position="377"/>
    </location>
</feature>